<evidence type="ECO:0000256" key="1">
    <source>
        <dbReference type="SAM" id="MobiDB-lite"/>
    </source>
</evidence>
<organism evidence="2 3">
    <name type="scientific">Brevundimonas variabilis</name>
    <dbReference type="NCBI Taxonomy" id="74312"/>
    <lineage>
        <taxon>Bacteria</taxon>
        <taxon>Pseudomonadati</taxon>
        <taxon>Pseudomonadota</taxon>
        <taxon>Alphaproteobacteria</taxon>
        <taxon>Caulobacterales</taxon>
        <taxon>Caulobacteraceae</taxon>
        <taxon>Brevundimonas</taxon>
    </lineage>
</organism>
<feature type="region of interest" description="Disordered" evidence="1">
    <location>
        <begin position="53"/>
        <end position="87"/>
    </location>
</feature>
<dbReference type="AlphaFoldDB" id="A0A7W9FFM3"/>
<sequence>MTASPWTDDRIDRLKTLWREGRTAEAISLDLGSGISRNAVLGKVHRLGLSAGGHGATPVIKTPVSKRSTRSAPKPTAEPPCPAPVEHPGFDVPAEGLTTILSVRRLECRWPYGEPEDHDFRLCGRRVERGAFCGAHAGIGYRPPPGGPQALMALAGLA</sequence>
<evidence type="ECO:0000313" key="2">
    <source>
        <dbReference type="EMBL" id="MBB5745693.1"/>
    </source>
</evidence>
<accession>A0A7W9FFM3</accession>
<reference evidence="2 3" key="1">
    <citation type="submission" date="2020-08" db="EMBL/GenBank/DDBJ databases">
        <title>Genomic Encyclopedia of Type Strains, Phase IV (KMG-IV): sequencing the most valuable type-strain genomes for metagenomic binning, comparative biology and taxonomic classification.</title>
        <authorList>
            <person name="Goeker M."/>
        </authorList>
    </citation>
    <scope>NUCLEOTIDE SEQUENCE [LARGE SCALE GENOMIC DNA]</scope>
    <source>
        <strain evidence="2 3">DSM 4737</strain>
    </source>
</reference>
<gene>
    <name evidence="2" type="ORF">GGR13_001277</name>
</gene>
<dbReference type="RefSeq" id="WP_183212663.1">
    <property type="nucleotide sequence ID" value="NZ_JACHOR010000002.1"/>
</dbReference>
<comment type="caution">
    <text evidence="2">The sequence shown here is derived from an EMBL/GenBank/DDBJ whole genome shotgun (WGS) entry which is preliminary data.</text>
</comment>
<feature type="compositionally biased region" description="Pro residues" evidence="1">
    <location>
        <begin position="76"/>
        <end position="85"/>
    </location>
</feature>
<dbReference type="EMBL" id="JACHOR010000002">
    <property type="protein sequence ID" value="MBB5745693.1"/>
    <property type="molecule type" value="Genomic_DNA"/>
</dbReference>
<evidence type="ECO:0000313" key="3">
    <source>
        <dbReference type="Proteomes" id="UP000545037"/>
    </source>
</evidence>
<dbReference type="Proteomes" id="UP000545037">
    <property type="component" value="Unassembled WGS sequence"/>
</dbReference>
<protein>
    <submittedName>
        <fullName evidence="2">GcrA cell cycle regulator</fullName>
    </submittedName>
</protein>
<dbReference type="Pfam" id="PF07750">
    <property type="entry name" value="GcrA"/>
    <property type="match status" value="1"/>
</dbReference>
<proteinExistence type="predicted"/>
<dbReference type="InterPro" id="IPR011681">
    <property type="entry name" value="GcrA"/>
</dbReference>
<keyword evidence="3" id="KW-1185">Reference proteome</keyword>
<name>A0A7W9FFM3_9CAUL</name>